<dbReference type="OrthoDB" id="1454470at2"/>
<evidence type="ECO:0000313" key="2">
    <source>
        <dbReference type="Proteomes" id="UP000007487"/>
    </source>
</evidence>
<dbReference type="EMBL" id="CP002534">
    <property type="protein sequence ID" value="ADY28197.1"/>
    <property type="molecule type" value="Genomic_DNA"/>
</dbReference>
<accession>F0RI71</accession>
<dbReference type="AlphaFoldDB" id="F0RI71"/>
<sequence>MKEEFTEKGSEKQKALIGDFIIRFESLNDWIRFILPNIIFKKQITELELKNIETLMTDLGAEQLRTKFDSLIFDNFSSFPELSKTNNKLSNKVSELTSIRNSIAHGTYRLGWKDFKAELSDDTFSLRHSKSTKRGYKKRSKIISTKDLIELNELLEKLAFCYKLIHIIIRNLSNHNRIDLAEKNLHALVKKIDEIDKINLKHLDVLN</sequence>
<protein>
    <submittedName>
        <fullName evidence="1">Uncharacterized protein</fullName>
    </submittedName>
</protein>
<keyword evidence="2" id="KW-1185">Reference proteome</keyword>
<dbReference type="STRING" id="867900.Celly_0362"/>
<dbReference type="RefSeq" id="WP_013619945.1">
    <property type="nucleotide sequence ID" value="NC_015167.1"/>
</dbReference>
<name>F0RI71_CELLC</name>
<dbReference type="KEGG" id="cly:Celly_0362"/>
<dbReference type="Proteomes" id="UP000007487">
    <property type="component" value="Chromosome"/>
</dbReference>
<evidence type="ECO:0000313" key="1">
    <source>
        <dbReference type="EMBL" id="ADY28197.1"/>
    </source>
</evidence>
<organism evidence="1 2">
    <name type="scientific">Cellulophaga lytica (strain ATCC 23178 / DSM 7489 / JCM 8516 / NBRC 14961 / NCIMB 1423 / VKM B-1433 / Cy l20)</name>
    <dbReference type="NCBI Taxonomy" id="867900"/>
    <lineage>
        <taxon>Bacteria</taxon>
        <taxon>Pseudomonadati</taxon>
        <taxon>Bacteroidota</taxon>
        <taxon>Flavobacteriia</taxon>
        <taxon>Flavobacteriales</taxon>
        <taxon>Flavobacteriaceae</taxon>
        <taxon>Cellulophaga</taxon>
    </lineage>
</organism>
<reference evidence="1 2" key="1">
    <citation type="journal article" date="2011" name="Stand. Genomic Sci.">
        <title>Complete genome sequence of Cellulophaga lytica type strain (LIM- 21).</title>
        <authorList>
            <person name="Pati A."/>
            <person name="Abt B."/>
            <person name="Teshima H."/>
            <person name="Nolan M."/>
            <person name="Lapidus A."/>
            <person name="Lucas S."/>
            <person name="Hammon N."/>
            <person name="Deshpande S."/>
            <person name="Cheng J.F."/>
            <person name="Tapia R."/>
            <person name="Han C."/>
            <person name="Goodwin L."/>
            <person name="Pitluck S."/>
            <person name="Liolios K."/>
            <person name="Pagani I."/>
            <person name="Mavromatis K."/>
            <person name="Ovchinikova G."/>
            <person name="Chen A."/>
            <person name="Palaniappan K."/>
            <person name="Land M."/>
            <person name="Hauser L."/>
            <person name="Jeffries C.D."/>
            <person name="Detter J.C."/>
            <person name="Brambilla E.M."/>
            <person name="Kannan K.P."/>
            <person name="Rohde M."/>
            <person name="Spring S."/>
            <person name="Goker M."/>
            <person name="Woyke T."/>
            <person name="Bristow J."/>
            <person name="Eisen J.A."/>
            <person name="Markowitz V."/>
            <person name="Hugenholtz P."/>
            <person name="Kyrpides N.C."/>
            <person name="Klenk H.P."/>
            <person name="Ivanova N."/>
        </authorList>
    </citation>
    <scope>NUCLEOTIDE SEQUENCE [LARGE SCALE GENOMIC DNA]</scope>
    <source>
        <strain evidence="2">ATCC 23178 / DSM 7489 / JCM 8516 / NBRC 14961 / NCIMB 1423 / VKM B-1433 / Cy l20</strain>
    </source>
</reference>
<dbReference type="HOGENOM" id="CLU_1324462_0_0_10"/>
<proteinExistence type="predicted"/>
<gene>
    <name evidence="1" type="ordered locus">Celly_0362</name>
</gene>